<reference evidence="2 3" key="1">
    <citation type="submission" date="2022-05" db="EMBL/GenBank/DDBJ databases">
        <title>S8-45 Sphingomonas ultraviolaceadurans.</title>
        <authorList>
            <person name="Liu Y."/>
        </authorList>
    </citation>
    <scope>NUCLEOTIDE SEQUENCE [LARGE SCALE GENOMIC DNA]</scope>
    <source>
        <strain evidence="2 3">S8-45</strain>
    </source>
</reference>
<dbReference type="SUPFAM" id="SSF54427">
    <property type="entry name" value="NTF2-like"/>
    <property type="match status" value="1"/>
</dbReference>
<organism evidence="2 3">
    <name type="scientific">Sphingomonas glaciei</name>
    <dbReference type="NCBI Taxonomy" id="2938948"/>
    <lineage>
        <taxon>Bacteria</taxon>
        <taxon>Pseudomonadati</taxon>
        <taxon>Pseudomonadota</taxon>
        <taxon>Alphaproteobacteria</taxon>
        <taxon>Sphingomonadales</taxon>
        <taxon>Sphingomonadaceae</taxon>
        <taxon>Sphingomonas</taxon>
    </lineage>
</organism>
<dbReference type="EMBL" id="CP097253">
    <property type="protein sequence ID" value="UUR07681.1"/>
    <property type="molecule type" value="Genomic_DNA"/>
</dbReference>
<dbReference type="InterPro" id="IPR032710">
    <property type="entry name" value="NTF2-like_dom_sf"/>
</dbReference>
<proteinExistence type="predicted"/>
<evidence type="ECO:0000313" key="3">
    <source>
        <dbReference type="Proteomes" id="UP000831921"/>
    </source>
</evidence>
<sequence>MVLAFYNEGLVGLKPRAAFERHMSPGFIEHKPDVPEGTRTAAASFLEQLIANVPQPEWTILRTIAEGDLVFLHARFSPAAGAPEYAIADVFKLRGCKIIEHWDVVAPPPKDQRNPNPRF</sequence>
<accession>A0ABY5MZ93</accession>
<dbReference type="Pfam" id="PF12680">
    <property type="entry name" value="SnoaL_2"/>
    <property type="match status" value="1"/>
</dbReference>
<feature type="domain" description="SnoaL-like" evidence="1">
    <location>
        <begin position="17"/>
        <end position="101"/>
    </location>
</feature>
<protein>
    <submittedName>
        <fullName evidence="2">Nuclear transport factor 2 family protein</fullName>
    </submittedName>
</protein>
<name>A0ABY5MZ93_9SPHN</name>
<dbReference type="InterPro" id="IPR037401">
    <property type="entry name" value="SnoaL-like"/>
</dbReference>
<dbReference type="Gene3D" id="3.10.450.50">
    <property type="match status" value="1"/>
</dbReference>
<keyword evidence="3" id="KW-1185">Reference proteome</keyword>
<evidence type="ECO:0000313" key="2">
    <source>
        <dbReference type="EMBL" id="UUR07681.1"/>
    </source>
</evidence>
<dbReference type="Proteomes" id="UP000831921">
    <property type="component" value="Chromosome"/>
</dbReference>
<dbReference type="RefSeq" id="WP_249503472.1">
    <property type="nucleotide sequence ID" value="NZ_CP097253.1"/>
</dbReference>
<evidence type="ECO:0000259" key="1">
    <source>
        <dbReference type="Pfam" id="PF12680"/>
    </source>
</evidence>
<gene>
    <name evidence="2" type="ORF">M1K48_12210</name>
</gene>